<evidence type="ECO:0000256" key="14">
    <source>
        <dbReference type="ARBA" id="ARBA00023136"/>
    </source>
</evidence>
<dbReference type="PIRSF" id="PIRSF009437">
    <property type="entry name" value="NQR-1_subunit_C"/>
    <property type="match status" value="1"/>
</dbReference>
<evidence type="ECO:0000313" key="19">
    <source>
        <dbReference type="EMBL" id="MDX6849649.1"/>
    </source>
</evidence>
<proteinExistence type="inferred from homology"/>
<evidence type="ECO:0000313" key="20">
    <source>
        <dbReference type="Proteomes" id="UP001273505"/>
    </source>
</evidence>
<keyword evidence="13 16" id="KW-0830">Ubiquinone</keyword>
<dbReference type="InterPro" id="IPR010204">
    <property type="entry name" value="NqrC"/>
</dbReference>
<dbReference type="InterPro" id="IPR007329">
    <property type="entry name" value="FMN-bd"/>
</dbReference>
<keyword evidence="5 16" id="KW-0285">Flavoprotein</keyword>
<evidence type="ECO:0000256" key="8">
    <source>
        <dbReference type="ARBA" id="ARBA00022967"/>
    </source>
</evidence>
<keyword evidence="6 16" id="KW-0288">FMN</keyword>
<reference evidence="19 20" key="1">
    <citation type="submission" date="2023-11" db="EMBL/GenBank/DDBJ databases">
        <title>Gilvimarinus fulvus sp. nov., isolated from the surface of Kelp.</title>
        <authorList>
            <person name="Sun Y.Y."/>
            <person name="Gong Y."/>
            <person name="Du Z.J."/>
        </authorList>
    </citation>
    <scope>NUCLEOTIDE SEQUENCE [LARGE SCALE GENOMIC DNA]</scope>
    <source>
        <strain evidence="19 20">SDUM040013</strain>
    </source>
</reference>
<evidence type="ECO:0000256" key="1">
    <source>
        <dbReference type="ARBA" id="ARBA00022448"/>
    </source>
</evidence>
<evidence type="ECO:0000256" key="9">
    <source>
        <dbReference type="ARBA" id="ARBA00022989"/>
    </source>
</evidence>
<comment type="similarity">
    <text evidence="16 17">Belongs to the NqrC family.</text>
</comment>
<dbReference type="NCBIfam" id="NF003749">
    <property type="entry name" value="PRK05346.1-5"/>
    <property type="match status" value="1"/>
</dbReference>
<dbReference type="PANTHER" id="PTHR37838:SF1">
    <property type="entry name" value="NA(+)-TRANSLOCATING NADH-QUINONE REDUCTASE SUBUNIT C"/>
    <property type="match status" value="1"/>
</dbReference>
<keyword evidence="8 16" id="KW-1278">Translocase</keyword>
<evidence type="ECO:0000256" key="12">
    <source>
        <dbReference type="ARBA" id="ARBA00023065"/>
    </source>
</evidence>
<keyword evidence="10 16" id="KW-0520">NAD</keyword>
<keyword evidence="1 16" id="KW-0813">Transport</keyword>
<keyword evidence="3" id="KW-0997">Cell inner membrane</keyword>
<keyword evidence="14 16" id="KW-0472">Membrane</keyword>
<evidence type="ECO:0000256" key="6">
    <source>
        <dbReference type="ARBA" id="ARBA00022643"/>
    </source>
</evidence>
<evidence type="ECO:0000256" key="16">
    <source>
        <dbReference type="HAMAP-Rule" id="MF_00427"/>
    </source>
</evidence>
<gene>
    <name evidence="16" type="primary">nqrC</name>
    <name evidence="19" type="ORF">SCD92_09775</name>
</gene>
<dbReference type="PANTHER" id="PTHR37838">
    <property type="entry name" value="NA(+)-TRANSLOCATING NADH-QUINONE REDUCTASE SUBUNIT C"/>
    <property type="match status" value="1"/>
</dbReference>
<keyword evidence="4 16" id="KW-0597">Phosphoprotein</keyword>
<comment type="catalytic activity">
    <reaction evidence="16 17">
        <text>a ubiquinone + n Na(+)(in) + NADH + H(+) = a ubiquinol + n Na(+)(out) + NAD(+)</text>
        <dbReference type="Rhea" id="RHEA:47748"/>
        <dbReference type="Rhea" id="RHEA-COMP:9565"/>
        <dbReference type="Rhea" id="RHEA-COMP:9566"/>
        <dbReference type="ChEBI" id="CHEBI:15378"/>
        <dbReference type="ChEBI" id="CHEBI:16389"/>
        <dbReference type="ChEBI" id="CHEBI:17976"/>
        <dbReference type="ChEBI" id="CHEBI:29101"/>
        <dbReference type="ChEBI" id="CHEBI:57540"/>
        <dbReference type="ChEBI" id="CHEBI:57945"/>
        <dbReference type="EC" id="7.2.1.1"/>
    </reaction>
</comment>
<evidence type="ECO:0000256" key="7">
    <source>
        <dbReference type="ARBA" id="ARBA00022692"/>
    </source>
</evidence>
<protein>
    <recommendedName>
        <fullName evidence="16 17">Na(+)-translocating NADH-quinone reductase subunit C</fullName>
        <shortName evidence="16 17">Na(+)-NQR subunit C</shortName>
        <shortName evidence="16 17">Na(+)-translocating NQR subunit C</shortName>
        <ecNumber evidence="16 17">7.2.1.1</ecNumber>
    </recommendedName>
    <alternativeName>
        <fullName evidence="16 17">NQR complex subunit C</fullName>
    </alternativeName>
    <alternativeName>
        <fullName evidence="16 17">NQR-1 subunit C</fullName>
    </alternativeName>
</protein>
<comment type="caution">
    <text evidence="16">Lacks conserved residue(s) required for the propagation of feature annotation.</text>
</comment>
<comment type="caution">
    <text evidence="19">The sequence shown here is derived from an EMBL/GenBank/DDBJ whole genome shotgun (WGS) entry which is preliminary data.</text>
</comment>
<keyword evidence="20" id="KW-1185">Reference proteome</keyword>
<comment type="subunit">
    <text evidence="16 17">Composed of six subunits; NqrA, NqrB, NqrC, NqrD, NqrE and NqrF.</text>
</comment>
<dbReference type="Pfam" id="PF04205">
    <property type="entry name" value="FMN_bind"/>
    <property type="match status" value="1"/>
</dbReference>
<feature type="domain" description="FMN-binding" evidence="18">
    <location>
        <begin position="145"/>
        <end position="246"/>
    </location>
</feature>
<evidence type="ECO:0000256" key="5">
    <source>
        <dbReference type="ARBA" id="ARBA00022630"/>
    </source>
</evidence>
<dbReference type="EC" id="7.2.1.1" evidence="16 17"/>
<dbReference type="NCBIfam" id="TIGR01938">
    <property type="entry name" value="nqrC"/>
    <property type="match status" value="1"/>
</dbReference>
<comment type="subcellular location">
    <subcellularLocation>
        <location evidence="16">Cell membrane</location>
        <topology evidence="16">Single-pass membrane protein</topology>
    </subcellularLocation>
</comment>
<comment type="cofactor">
    <cofactor evidence="16 17">
        <name>FMN</name>
        <dbReference type="ChEBI" id="CHEBI:58210"/>
    </cofactor>
</comment>
<keyword evidence="11 16" id="KW-0915">Sodium</keyword>
<comment type="function">
    <text evidence="16">NQR complex catalyzes the reduction of ubiquinone-1 to ubiquinol by two successive reactions, coupled with the transport of Na(+) ions from the cytoplasm to the periplasm. NqrA to NqrE are probably involved in the second step, the conversion of ubisemiquinone to ubiquinol.</text>
</comment>
<evidence type="ECO:0000256" key="17">
    <source>
        <dbReference type="PIRNR" id="PIRNR009437"/>
    </source>
</evidence>
<keyword evidence="12 16" id="KW-0406">Ion transport</keyword>
<accession>A0ABU4RYB0</accession>
<dbReference type="Proteomes" id="UP001273505">
    <property type="component" value="Unassembled WGS sequence"/>
</dbReference>
<evidence type="ECO:0000256" key="15">
    <source>
        <dbReference type="ARBA" id="ARBA00023201"/>
    </source>
</evidence>
<feature type="modified residue" description="FMN phosphoryl threonine" evidence="16">
    <location>
        <position position="229"/>
    </location>
</feature>
<keyword evidence="9 16" id="KW-1133">Transmembrane helix</keyword>
<evidence type="ECO:0000256" key="11">
    <source>
        <dbReference type="ARBA" id="ARBA00023053"/>
    </source>
</evidence>
<keyword evidence="2 16" id="KW-1003">Cell membrane</keyword>
<evidence type="ECO:0000256" key="10">
    <source>
        <dbReference type="ARBA" id="ARBA00023027"/>
    </source>
</evidence>
<organism evidence="19 20">
    <name type="scientific">Gilvimarinus gilvus</name>
    <dbReference type="NCBI Taxonomy" id="3058038"/>
    <lineage>
        <taxon>Bacteria</taxon>
        <taxon>Pseudomonadati</taxon>
        <taxon>Pseudomonadota</taxon>
        <taxon>Gammaproteobacteria</taxon>
        <taxon>Cellvibrionales</taxon>
        <taxon>Cellvibrionaceae</taxon>
        <taxon>Gilvimarinus</taxon>
    </lineage>
</organism>
<dbReference type="EMBL" id="JAXAFO010000014">
    <property type="protein sequence ID" value="MDX6849649.1"/>
    <property type="molecule type" value="Genomic_DNA"/>
</dbReference>
<dbReference type="RefSeq" id="WP_302722574.1">
    <property type="nucleotide sequence ID" value="NZ_JAULRU010000569.1"/>
</dbReference>
<keyword evidence="7 16" id="KW-0812">Transmembrane</keyword>
<evidence type="ECO:0000256" key="3">
    <source>
        <dbReference type="ARBA" id="ARBA00022519"/>
    </source>
</evidence>
<name>A0ABU4RYB0_9GAMM</name>
<evidence type="ECO:0000256" key="2">
    <source>
        <dbReference type="ARBA" id="ARBA00022475"/>
    </source>
</evidence>
<dbReference type="SMART" id="SM00900">
    <property type="entry name" value="FMN_bind"/>
    <property type="match status" value="1"/>
</dbReference>
<evidence type="ECO:0000256" key="13">
    <source>
        <dbReference type="ARBA" id="ARBA00023075"/>
    </source>
</evidence>
<evidence type="ECO:0000259" key="18">
    <source>
        <dbReference type="SMART" id="SM00900"/>
    </source>
</evidence>
<dbReference type="HAMAP" id="MF_00427">
    <property type="entry name" value="NqrC"/>
    <property type="match status" value="1"/>
</dbReference>
<sequence>MANNDSIKKTLTVTILLCIVCSVVVSTAAVLLRPVQEVNKSLDFKRNILAAAGLSDEAASKGVEVVFNDRVNTRAIDFSTGKFTDAVAVAKYDQRKASKDPARSEDLSADQDLAKIGSREEYGLVYMIEGDSGLDTIVLPIRGYGLWSTLYGFMALDSDLNTVVGLGFYEHGETPGLGGEVDNPAWKALWEGKKAYGENGEAELNVIKGMVDAGTKNAEHKVDGLSGATLTSRGVGNLVQFWLGEDGYKSFLTNLKKGEA</sequence>
<evidence type="ECO:0000256" key="4">
    <source>
        <dbReference type="ARBA" id="ARBA00022553"/>
    </source>
</evidence>
<keyword evidence="15 16" id="KW-0739">Sodium transport</keyword>